<protein>
    <recommendedName>
        <fullName evidence="2">Protein kinase domain-containing protein</fullName>
    </recommendedName>
</protein>
<accession>A0A2G8K785</accession>
<keyword evidence="4" id="KW-1185">Reference proteome</keyword>
<dbReference type="Proteomes" id="UP000230750">
    <property type="component" value="Unassembled WGS sequence"/>
</dbReference>
<dbReference type="EMBL" id="MRZV01000824">
    <property type="protein sequence ID" value="PIK43809.1"/>
    <property type="molecule type" value="Genomic_DNA"/>
</dbReference>
<dbReference type="STRING" id="307972.A0A2G8K785"/>
<sequence>MGKGLAKASREVVNDLCNRPNFIRLEKRLTTKCRSRDRRTRENNFTRQHEASFKRGKEQPKSPKTRSKGRRKKDKESSNARKLLTSLRNREVNLIQPINDTDVQKWRPHYWKQPQTFKPRDQSRDVDFKNVSVIIKKYAKSISLSTLQSLSPDGKESLTDTFKRHKGLIESLVKSQAYVPPERATAYRIDKEFDHLQNSQLSLGQICDINGSPAGPHNAALQSLATSLNFSDQKRNINFAKTVARGAICVPRAALQNSSVSPESYDVTRIPPNVTHDKIKTGSKGDVNEIIQRAPTQPHSSSTQTPTPRELPTQCRALITPKEKAPKHRPKLTTAKQDGDVSRVDELVASGGKKLELDGCAAKPPKVPGRRIKDARQHVYPKGNPIQKRNEPLNCREIKNILVTRLTDGDSGVVRLSEIPSGKDEIHSCRVQDNSSNHQTHVRRAEKDIARVPSVGQGVDVLHSSSDVRVEAGPKNNSTAIKSKLTHALKNIQGQTTPAKIKSTLQRLFPECELLSQSDLQHVLHPVTNKSITLGKGAYGVEAKLEVQTLTKLRGLNCVAELFGIVPTEGNVGVPSVVEEFIGDAKTFKASTLHAALKSSILSAAAMFRIALNIVNALNDVHSRGVLHCDLKTDNIMLMPGFEHQRDPQIKIIDFGEQFEWTRNRSTSIIHQKSNRGC</sequence>
<evidence type="ECO:0000259" key="2">
    <source>
        <dbReference type="PROSITE" id="PS50011"/>
    </source>
</evidence>
<dbReference type="PROSITE" id="PS00108">
    <property type="entry name" value="PROTEIN_KINASE_ST"/>
    <property type="match status" value="1"/>
</dbReference>
<dbReference type="SUPFAM" id="SSF56112">
    <property type="entry name" value="Protein kinase-like (PK-like)"/>
    <property type="match status" value="1"/>
</dbReference>
<feature type="domain" description="Protein kinase" evidence="2">
    <location>
        <begin position="400"/>
        <end position="678"/>
    </location>
</feature>
<dbReference type="PANTHER" id="PTHR44167:SF24">
    <property type="entry name" value="SERINE_THREONINE-PROTEIN KINASE CHK2"/>
    <property type="match status" value="1"/>
</dbReference>
<name>A0A2G8K785_STIJA</name>
<comment type="caution">
    <text evidence="3">The sequence shown here is derived from an EMBL/GenBank/DDBJ whole genome shotgun (WGS) entry which is preliminary data.</text>
</comment>
<feature type="compositionally biased region" description="Basic and acidic residues" evidence="1">
    <location>
        <begin position="39"/>
        <end position="61"/>
    </location>
</feature>
<dbReference type="GO" id="GO:0005524">
    <property type="term" value="F:ATP binding"/>
    <property type="evidence" value="ECO:0007669"/>
    <property type="project" value="InterPro"/>
</dbReference>
<evidence type="ECO:0000313" key="3">
    <source>
        <dbReference type="EMBL" id="PIK43809.1"/>
    </source>
</evidence>
<dbReference type="AlphaFoldDB" id="A0A2G8K785"/>
<reference evidence="3 4" key="1">
    <citation type="journal article" date="2017" name="PLoS Biol.">
        <title>The sea cucumber genome provides insights into morphological evolution and visceral regeneration.</title>
        <authorList>
            <person name="Zhang X."/>
            <person name="Sun L."/>
            <person name="Yuan J."/>
            <person name="Sun Y."/>
            <person name="Gao Y."/>
            <person name="Zhang L."/>
            <person name="Li S."/>
            <person name="Dai H."/>
            <person name="Hamel J.F."/>
            <person name="Liu C."/>
            <person name="Yu Y."/>
            <person name="Liu S."/>
            <person name="Lin W."/>
            <person name="Guo K."/>
            <person name="Jin S."/>
            <person name="Xu P."/>
            <person name="Storey K.B."/>
            <person name="Huan P."/>
            <person name="Zhang T."/>
            <person name="Zhou Y."/>
            <person name="Zhang J."/>
            <person name="Lin C."/>
            <person name="Li X."/>
            <person name="Xing L."/>
            <person name="Huo D."/>
            <person name="Sun M."/>
            <person name="Wang L."/>
            <person name="Mercier A."/>
            <person name="Li F."/>
            <person name="Yang H."/>
            <person name="Xiang J."/>
        </authorList>
    </citation>
    <scope>NUCLEOTIDE SEQUENCE [LARGE SCALE GENOMIC DNA]</scope>
    <source>
        <strain evidence="3">Shaxun</strain>
        <tissue evidence="3">Muscle</tissue>
    </source>
</reference>
<dbReference type="Pfam" id="PF00069">
    <property type="entry name" value="Pkinase"/>
    <property type="match status" value="1"/>
</dbReference>
<dbReference type="InterPro" id="IPR000719">
    <property type="entry name" value="Prot_kinase_dom"/>
</dbReference>
<feature type="compositionally biased region" description="Basic residues" evidence="1">
    <location>
        <begin position="63"/>
        <end position="73"/>
    </location>
</feature>
<gene>
    <name evidence="3" type="ORF">BSL78_19335</name>
</gene>
<organism evidence="3 4">
    <name type="scientific">Stichopus japonicus</name>
    <name type="common">Sea cucumber</name>
    <dbReference type="NCBI Taxonomy" id="307972"/>
    <lineage>
        <taxon>Eukaryota</taxon>
        <taxon>Metazoa</taxon>
        <taxon>Echinodermata</taxon>
        <taxon>Eleutherozoa</taxon>
        <taxon>Echinozoa</taxon>
        <taxon>Holothuroidea</taxon>
        <taxon>Aspidochirotacea</taxon>
        <taxon>Aspidochirotida</taxon>
        <taxon>Stichopodidae</taxon>
        <taxon>Apostichopus</taxon>
    </lineage>
</organism>
<proteinExistence type="predicted"/>
<dbReference type="Gene3D" id="1.10.510.10">
    <property type="entry name" value="Transferase(Phosphotransferase) domain 1"/>
    <property type="match status" value="1"/>
</dbReference>
<feature type="region of interest" description="Disordered" evidence="1">
    <location>
        <begin position="34"/>
        <end position="82"/>
    </location>
</feature>
<dbReference type="GO" id="GO:0004672">
    <property type="term" value="F:protein kinase activity"/>
    <property type="evidence" value="ECO:0007669"/>
    <property type="project" value="InterPro"/>
</dbReference>
<dbReference type="PANTHER" id="PTHR44167">
    <property type="entry name" value="OVARIAN-SPECIFIC SERINE/THREONINE-PROTEIN KINASE LOK-RELATED"/>
    <property type="match status" value="1"/>
</dbReference>
<dbReference type="InterPro" id="IPR008271">
    <property type="entry name" value="Ser/Thr_kinase_AS"/>
</dbReference>
<evidence type="ECO:0000313" key="4">
    <source>
        <dbReference type="Proteomes" id="UP000230750"/>
    </source>
</evidence>
<dbReference type="InterPro" id="IPR011009">
    <property type="entry name" value="Kinase-like_dom_sf"/>
</dbReference>
<evidence type="ECO:0000256" key="1">
    <source>
        <dbReference type="SAM" id="MobiDB-lite"/>
    </source>
</evidence>
<dbReference type="OrthoDB" id="5979581at2759"/>
<dbReference type="PROSITE" id="PS50011">
    <property type="entry name" value="PROTEIN_KINASE_DOM"/>
    <property type="match status" value="1"/>
</dbReference>